<gene>
    <name evidence="2" type="ORF">IPJ48_16340</name>
</gene>
<protein>
    <submittedName>
        <fullName evidence="2">Uncharacterized protein</fullName>
    </submittedName>
</protein>
<evidence type="ECO:0000313" key="2">
    <source>
        <dbReference type="EMBL" id="MBK7424515.1"/>
    </source>
</evidence>
<reference evidence="2" key="1">
    <citation type="submission" date="2020-10" db="EMBL/GenBank/DDBJ databases">
        <title>Connecting structure to function with the recovery of over 1000 high-quality activated sludge metagenome-assembled genomes encoding full-length rRNA genes using long-read sequencing.</title>
        <authorList>
            <person name="Singleton C.M."/>
            <person name="Petriglieri F."/>
            <person name="Kristensen J.M."/>
            <person name="Kirkegaard R.H."/>
            <person name="Michaelsen T.Y."/>
            <person name="Andersen M.H."/>
            <person name="Karst S.M."/>
            <person name="Dueholm M.S."/>
            <person name="Nielsen P.H."/>
            <person name="Albertsen M."/>
        </authorList>
    </citation>
    <scope>NUCLEOTIDE SEQUENCE</scope>
    <source>
        <strain evidence="2">EsbW_18-Q3-R4-48_MAXAC.044</strain>
    </source>
</reference>
<sequence>MIDTKRGGPGRGQGRKPLSPDQPTVVVTMRMTQAQREPCGLLGGAAWVRRQLEQAAG</sequence>
<proteinExistence type="predicted"/>
<feature type="region of interest" description="Disordered" evidence="1">
    <location>
        <begin position="1"/>
        <end position="23"/>
    </location>
</feature>
<dbReference type="Proteomes" id="UP000886602">
    <property type="component" value="Unassembled WGS sequence"/>
</dbReference>
<dbReference type="AlphaFoldDB" id="A0A9D7FG48"/>
<name>A0A9D7FG48_9RHOO</name>
<accession>A0A9D7FG48</accession>
<organism evidence="2 3">
    <name type="scientific">Candidatus Propionivibrio dominans</name>
    <dbReference type="NCBI Taxonomy" id="2954373"/>
    <lineage>
        <taxon>Bacteria</taxon>
        <taxon>Pseudomonadati</taxon>
        <taxon>Pseudomonadota</taxon>
        <taxon>Betaproteobacteria</taxon>
        <taxon>Rhodocyclales</taxon>
        <taxon>Rhodocyclaceae</taxon>
        <taxon>Propionivibrio</taxon>
    </lineage>
</organism>
<evidence type="ECO:0000313" key="3">
    <source>
        <dbReference type="Proteomes" id="UP000886602"/>
    </source>
</evidence>
<dbReference type="EMBL" id="JADJNC010000032">
    <property type="protein sequence ID" value="MBK7424515.1"/>
    <property type="molecule type" value="Genomic_DNA"/>
</dbReference>
<comment type="caution">
    <text evidence="2">The sequence shown here is derived from an EMBL/GenBank/DDBJ whole genome shotgun (WGS) entry which is preliminary data.</text>
</comment>
<evidence type="ECO:0000256" key="1">
    <source>
        <dbReference type="SAM" id="MobiDB-lite"/>
    </source>
</evidence>